<organism evidence="6 7">
    <name type="scientific">Alcanivorax hongdengensis A-11-3</name>
    <dbReference type="NCBI Taxonomy" id="1177179"/>
    <lineage>
        <taxon>Bacteria</taxon>
        <taxon>Pseudomonadati</taxon>
        <taxon>Pseudomonadota</taxon>
        <taxon>Gammaproteobacteria</taxon>
        <taxon>Oceanospirillales</taxon>
        <taxon>Alcanivoracaceae</taxon>
        <taxon>Alcanivorax</taxon>
    </lineage>
</organism>
<dbReference type="STRING" id="1177179.A11A3_10351"/>
<reference evidence="6 7" key="1">
    <citation type="journal article" date="2012" name="J. Bacteriol.">
        <title>Genome Sequence of the Alkane-Degrading Bacterium Alcanivorax hongdengensis Type Strain A-11-3.</title>
        <authorList>
            <person name="Lai Q."/>
            <person name="Shao Z."/>
        </authorList>
    </citation>
    <scope>NUCLEOTIDE SEQUENCE [LARGE SCALE GENOMIC DNA]</scope>
    <source>
        <strain evidence="6 7">A-11-3</strain>
    </source>
</reference>
<dbReference type="InterPro" id="IPR005119">
    <property type="entry name" value="LysR_subst-bd"/>
</dbReference>
<comment type="caution">
    <text evidence="6">The sequence shown here is derived from an EMBL/GenBank/DDBJ whole genome shotgun (WGS) entry which is preliminary data.</text>
</comment>
<sequence>MDLKQLNAFVVVADTGSMVAAASQLGLSQPSLSRLIRQLEADLGSRLLHRTGRGVSVTDSGRMVMEQARALLDQATALRQSVAAHQGQVSGQLAFGLPPSMGVYLSGPLISDYHRRYPLVHLQIGEALSGDLQERLLAHKLDLAILYDGAISASLSVLPLGREPLLLIGPADQAPMQQRDITFEQVARLPLVLPGVRHGLRALLEQYAFRESRPLTLAVEADSLRVQLDLVRRGLGFTILPARTLKALNDDGRLVGIPVLSPSLERRSVLAWRRDAVLSPATLAMRDAVLDQIASYA</sequence>
<dbReference type="Gene3D" id="1.10.10.10">
    <property type="entry name" value="Winged helix-like DNA-binding domain superfamily/Winged helix DNA-binding domain"/>
    <property type="match status" value="1"/>
</dbReference>
<dbReference type="FunFam" id="1.10.10.10:FF:000001">
    <property type="entry name" value="LysR family transcriptional regulator"/>
    <property type="match status" value="1"/>
</dbReference>
<dbReference type="InterPro" id="IPR036390">
    <property type="entry name" value="WH_DNA-bd_sf"/>
</dbReference>
<comment type="similarity">
    <text evidence="1">Belongs to the LysR transcriptional regulatory family.</text>
</comment>
<evidence type="ECO:0000256" key="4">
    <source>
        <dbReference type="ARBA" id="ARBA00023163"/>
    </source>
</evidence>
<evidence type="ECO:0000259" key="5">
    <source>
        <dbReference type="PROSITE" id="PS50931"/>
    </source>
</evidence>
<dbReference type="AlphaFoldDB" id="L0WD62"/>
<feature type="domain" description="HTH lysR-type" evidence="5">
    <location>
        <begin position="1"/>
        <end position="58"/>
    </location>
</feature>
<dbReference type="PRINTS" id="PR00039">
    <property type="entry name" value="HTHLYSR"/>
</dbReference>
<evidence type="ECO:0000313" key="6">
    <source>
        <dbReference type="EMBL" id="EKF74052.1"/>
    </source>
</evidence>
<evidence type="ECO:0000313" key="7">
    <source>
        <dbReference type="Proteomes" id="UP000010164"/>
    </source>
</evidence>
<dbReference type="EMBL" id="AMRJ01000015">
    <property type="protein sequence ID" value="EKF74052.1"/>
    <property type="molecule type" value="Genomic_DNA"/>
</dbReference>
<gene>
    <name evidence="6" type="ORF">A11A3_10351</name>
</gene>
<dbReference type="InterPro" id="IPR036388">
    <property type="entry name" value="WH-like_DNA-bd_sf"/>
</dbReference>
<dbReference type="eggNOG" id="COG0583">
    <property type="taxonomic scope" value="Bacteria"/>
</dbReference>
<protein>
    <submittedName>
        <fullName evidence="6">LysR family transcriptional regulator</fullName>
    </submittedName>
</protein>
<dbReference type="OrthoDB" id="646694at2"/>
<dbReference type="SUPFAM" id="SSF53850">
    <property type="entry name" value="Periplasmic binding protein-like II"/>
    <property type="match status" value="1"/>
</dbReference>
<dbReference type="InterPro" id="IPR000847">
    <property type="entry name" value="LysR_HTH_N"/>
</dbReference>
<keyword evidence="3" id="KW-0238">DNA-binding</keyword>
<dbReference type="GO" id="GO:0003677">
    <property type="term" value="F:DNA binding"/>
    <property type="evidence" value="ECO:0007669"/>
    <property type="project" value="UniProtKB-KW"/>
</dbReference>
<dbReference type="PROSITE" id="PS50931">
    <property type="entry name" value="HTH_LYSR"/>
    <property type="match status" value="1"/>
</dbReference>
<dbReference type="Pfam" id="PF00126">
    <property type="entry name" value="HTH_1"/>
    <property type="match status" value="1"/>
</dbReference>
<dbReference type="InterPro" id="IPR050950">
    <property type="entry name" value="HTH-type_LysR_regulators"/>
</dbReference>
<dbReference type="Proteomes" id="UP000010164">
    <property type="component" value="Unassembled WGS sequence"/>
</dbReference>
<dbReference type="PANTHER" id="PTHR30419">
    <property type="entry name" value="HTH-TYPE TRANSCRIPTIONAL REGULATOR YBHD"/>
    <property type="match status" value="1"/>
</dbReference>
<evidence type="ECO:0000256" key="2">
    <source>
        <dbReference type="ARBA" id="ARBA00023015"/>
    </source>
</evidence>
<evidence type="ECO:0000256" key="3">
    <source>
        <dbReference type="ARBA" id="ARBA00023125"/>
    </source>
</evidence>
<accession>L0WD62</accession>
<keyword evidence="2" id="KW-0805">Transcription regulation</keyword>
<dbReference type="RefSeq" id="WP_008929247.1">
    <property type="nucleotide sequence ID" value="NZ_AMRJ01000015.1"/>
</dbReference>
<dbReference type="GO" id="GO:0005829">
    <property type="term" value="C:cytosol"/>
    <property type="evidence" value="ECO:0007669"/>
    <property type="project" value="TreeGrafter"/>
</dbReference>
<dbReference type="GO" id="GO:0003700">
    <property type="term" value="F:DNA-binding transcription factor activity"/>
    <property type="evidence" value="ECO:0007669"/>
    <property type="project" value="InterPro"/>
</dbReference>
<dbReference type="PATRIC" id="fig|1177179.3.peg.2059"/>
<proteinExistence type="inferred from homology"/>
<name>L0WD62_9GAMM</name>
<dbReference type="Pfam" id="PF03466">
    <property type="entry name" value="LysR_substrate"/>
    <property type="match status" value="1"/>
</dbReference>
<dbReference type="SUPFAM" id="SSF46785">
    <property type="entry name" value="Winged helix' DNA-binding domain"/>
    <property type="match status" value="1"/>
</dbReference>
<evidence type="ECO:0000256" key="1">
    <source>
        <dbReference type="ARBA" id="ARBA00009437"/>
    </source>
</evidence>
<keyword evidence="7" id="KW-1185">Reference proteome</keyword>
<keyword evidence="4" id="KW-0804">Transcription</keyword>
<dbReference type="Gene3D" id="3.40.190.290">
    <property type="match status" value="1"/>
</dbReference>